<name>A0A6A5WDX2_9PLEO</name>
<proteinExistence type="predicted"/>
<gene>
    <name evidence="1" type="ORF">P154DRAFT_436660</name>
</gene>
<reference evidence="1" key="1">
    <citation type="journal article" date="2020" name="Stud. Mycol.">
        <title>101 Dothideomycetes genomes: a test case for predicting lifestyles and emergence of pathogens.</title>
        <authorList>
            <person name="Haridas S."/>
            <person name="Albert R."/>
            <person name="Binder M."/>
            <person name="Bloem J."/>
            <person name="Labutti K."/>
            <person name="Salamov A."/>
            <person name="Andreopoulos B."/>
            <person name="Baker S."/>
            <person name="Barry K."/>
            <person name="Bills G."/>
            <person name="Bluhm B."/>
            <person name="Cannon C."/>
            <person name="Castanera R."/>
            <person name="Culley D."/>
            <person name="Daum C."/>
            <person name="Ezra D."/>
            <person name="Gonzalez J."/>
            <person name="Henrissat B."/>
            <person name="Kuo A."/>
            <person name="Liang C."/>
            <person name="Lipzen A."/>
            <person name="Lutzoni F."/>
            <person name="Magnuson J."/>
            <person name="Mondo S."/>
            <person name="Nolan M."/>
            <person name="Ohm R."/>
            <person name="Pangilinan J."/>
            <person name="Park H.-J."/>
            <person name="Ramirez L."/>
            <person name="Alfaro M."/>
            <person name="Sun H."/>
            <person name="Tritt A."/>
            <person name="Yoshinaga Y."/>
            <person name="Zwiers L.-H."/>
            <person name="Turgeon B."/>
            <person name="Goodwin S."/>
            <person name="Spatafora J."/>
            <person name="Crous P."/>
            <person name="Grigoriev I."/>
        </authorList>
    </citation>
    <scope>NUCLEOTIDE SEQUENCE</scope>
    <source>
        <strain evidence="1">CBS 123094</strain>
    </source>
</reference>
<dbReference type="AlphaFoldDB" id="A0A6A5WDX2"/>
<protein>
    <submittedName>
        <fullName evidence="1">Uncharacterized protein</fullName>
    </submittedName>
</protein>
<keyword evidence="2" id="KW-1185">Reference proteome</keyword>
<accession>A0A6A5WDX2</accession>
<organism evidence="1 2">
    <name type="scientific">Amniculicola lignicola CBS 123094</name>
    <dbReference type="NCBI Taxonomy" id="1392246"/>
    <lineage>
        <taxon>Eukaryota</taxon>
        <taxon>Fungi</taxon>
        <taxon>Dikarya</taxon>
        <taxon>Ascomycota</taxon>
        <taxon>Pezizomycotina</taxon>
        <taxon>Dothideomycetes</taxon>
        <taxon>Pleosporomycetidae</taxon>
        <taxon>Pleosporales</taxon>
        <taxon>Amniculicolaceae</taxon>
        <taxon>Amniculicola</taxon>
    </lineage>
</organism>
<dbReference type="OrthoDB" id="5386682at2759"/>
<evidence type="ECO:0000313" key="1">
    <source>
        <dbReference type="EMBL" id="KAF1999647.1"/>
    </source>
</evidence>
<sequence length="289" mass="32856">MFEVDYRRSYSTLWKYVVQFLYNQDSPNNGKDGSCLDLPDSIQTRIVRVAAILQEALGQNVQREIDQSEIKHEQPTIRAVGFLCSNIIHIGPQYSTLIGSFRAEQEWHFSWEKHYPKPADLAILRAEADKYLSRLLNMGDEDLARIQAINSSTTVAWHVETDPGNPEPYLSSFFTEKYNEETGRLLAEPMICLGTNHLVALVPPTSKNGDVIVRFWRSSTAIVLRPVPRGFLEPIYALIGRAYVLSSEKTHMMLDTESQDLYATAQRTGRVFMDTDFRTLQAITASTCE</sequence>
<evidence type="ECO:0000313" key="2">
    <source>
        <dbReference type="Proteomes" id="UP000799779"/>
    </source>
</evidence>
<dbReference type="EMBL" id="ML977594">
    <property type="protein sequence ID" value="KAF1999647.1"/>
    <property type="molecule type" value="Genomic_DNA"/>
</dbReference>
<dbReference type="Proteomes" id="UP000799779">
    <property type="component" value="Unassembled WGS sequence"/>
</dbReference>